<organism evidence="1 2">
    <name type="scientific">Paenibacillus mucilaginosus (strain KNP414)</name>
    <dbReference type="NCBI Taxonomy" id="1036673"/>
    <lineage>
        <taxon>Bacteria</taxon>
        <taxon>Bacillati</taxon>
        <taxon>Bacillota</taxon>
        <taxon>Bacilli</taxon>
        <taxon>Bacillales</taxon>
        <taxon>Paenibacillaceae</taxon>
        <taxon>Paenibacillus</taxon>
    </lineage>
</organism>
<reference evidence="2" key="1">
    <citation type="submission" date="2011-06" db="EMBL/GenBank/DDBJ databases">
        <title>Complete genome sequence of Paenibacillus mucilaginosus KNP414.</title>
        <authorList>
            <person name="Wang J."/>
            <person name="Hu S."/>
            <person name="Hu X."/>
            <person name="Zhang B."/>
            <person name="Dong D."/>
            <person name="Zhang S."/>
            <person name="Zhao K."/>
            <person name="Wu D."/>
        </authorList>
    </citation>
    <scope>NUCLEOTIDE SEQUENCE [LARGE SCALE GENOMIC DNA]</scope>
    <source>
        <strain evidence="2">KNP414</strain>
    </source>
</reference>
<accession>F8FCR3</accession>
<reference evidence="1 2" key="2">
    <citation type="journal article" date="2013" name="Genome Announc.">
        <title>Genome Sequence of Growth-Improving Paenibacillus mucilaginosus Strain KNP414.</title>
        <authorList>
            <person name="Lu J.J."/>
            <person name="Wang J.F."/>
            <person name="Hu X.F."/>
        </authorList>
    </citation>
    <scope>NUCLEOTIDE SEQUENCE [LARGE SCALE GENOMIC DNA]</scope>
    <source>
        <strain evidence="1 2">KNP414</strain>
    </source>
</reference>
<gene>
    <name evidence="1" type="ordered locus">KNP414_01067</name>
</gene>
<dbReference type="EMBL" id="CP002869">
    <property type="protein sequence ID" value="AEI39635.1"/>
    <property type="molecule type" value="Genomic_DNA"/>
</dbReference>
<dbReference type="KEGG" id="pms:KNP414_01067"/>
<evidence type="ECO:0000313" key="1">
    <source>
        <dbReference type="EMBL" id="AEI39635.1"/>
    </source>
</evidence>
<dbReference type="Proteomes" id="UP000006620">
    <property type="component" value="Chromosome"/>
</dbReference>
<dbReference type="AlphaFoldDB" id="F8FCR3"/>
<proteinExistence type="predicted"/>
<name>F8FCR3_PAEMK</name>
<evidence type="ECO:0000313" key="2">
    <source>
        <dbReference type="Proteomes" id="UP000006620"/>
    </source>
</evidence>
<dbReference type="HOGENOM" id="CLU_3186656_0_0_9"/>
<dbReference type="PATRIC" id="fig|1036673.3.peg.940"/>
<sequence>MSRERSWLRAIRLSRRAAQNPFPTSFGSSPPLPARYATTYLSSHLS</sequence>
<protein>
    <submittedName>
        <fullName evidence="1">Uncharacterized protein</fullName>
    </submittedName>
</protein>